<organism evidence="9 10">
    <name type="scientific">Microbulbifer echini</name>
    <dbReference type="NCBI Taxonomy" id="1529067"/>
    <lineage>
        <taxon>Bacteria</taxon>
        <taxon>Pseudomonadati</taxon>
        <taxon>Pseudomonadota</taxon>
        <taxon>Gammaproteobacteria</taxon>
        <taxon>Cellvibrionales</taxon>
        <taxon>Microbulbiferaceae</taxon>
        <taxon>Microbulbifer</taxon>
    </lineage>
</organism>
<reference evidence="9 10" key="1">
    <citation type="submission" date="2024-08" db="EMBL/GenBank/DDBJ databases">
        <authorList>
            <person name="Ishaq N."/>
        </authorList>
    </citation>
    <scope>NUCLEOTIDE SEQUENCE [LARGE SCALE GENOMIC DNA]</scope>
    <source>
        <strain evidence="9 10">JCM 30400</strain>
    </source>
</reference>
<dbReference type="InterPro" id="IPR020846">
    <property type="entry name" value="MFS_dom"/>
</dbReference>
<dbReference type="InterPro" id="IPR005829">
    <property type="entry name" value="Sugar_transporter_CS"/>
</dbReference>
<gene>
    <name evidence="9" type="ORF">ACCI51_14815</name>
</gene>
<dbReference type="InterPro" id="IPR036259">
    <property type="entry name" value="MFS_trans_sf"/>
</dbReference>
<dbReference type="Gene3D" id="1.20.1250.20">
    <property type="entry name" value="MFS general substrate transporter like domains"/>
    <property type="match status" value="1"/>
</dbReference>
<sequence>MNSIERRALGGLASLYVFRMLGLFMVLPVLTVYGEDYRDSTPMLLGLAMGAYGLSQALLQIPLGLLSDRWGRKPVIYTGLALFALGSIVAAQTDSVYGLIVGRILQGCGAIAAAVMALVADLTRDEKRGIAMAVIGASIGVAFMLAVILGPALAGIGGLPAIFWLTAALALLGMLLVWRVVPTPQVAKRPAVFRGGFRKVLRSGLTWRLVTGAFFSHLLLTALFVALPLVLINRLDWPADEHWKLYGPLMLGTFIVMLPLMRMAERAGRVSLALNLACVALVAGSAALLPVNGSVAVVLLLGVFFTGFNLLEALLPAQLTRKAPEDARGVASGLYATLQFFGTFVGGSLAGYLYGIGGASAVAGLGFAVLMIWMLLWWVLRERAPGAREGSAY</sequence>
<keyword evidence="2" id="KW-0813">Transport</keyword>
<dbReference type="Proteomes" id="UP001569414">
    <property type="component" value="Unassembled WGS sequence"/>
</dbReference>
<feature type="transmembrane region" description="Helical" evidence="7">
    <location>
        <begin position="12"/>
        <end position="31"/>
    </location>
</feature>
<feature type="transmembrane region" description="Helical" evidence="7">
    <location>
        <begin position="243"/>
        <end position="260"/>
    </location>
</feature>
<comment type="subcellular location">
    <subcellularLocation>
        <location evidence="1">Cell membrane</location>
        <topology evidence="1">Multi-pass membrane protein</topology>
    </subcellularLocation>
</comment>
<evidence type="ECO:0000256" key="2">
    <source>
        <dbReference type="ARBA" id="ARBA00022448"/>
    </source>
</evidence>
<feature type="transmembrane region" description="Helical" evidence="7">
    <location>
        <begin position="295"/>
        <end position="315"/>
    </location>
</feature>
<feature type="transmembrane region" description="Helical" evidence="7">
    <location>
        <begin position="75"/>
        <end position="91"/>
    </location>
</feature>
<dbReference type="InterPro" id="IPR011701">
    <property type="entry name" value="MFS"/>
</dbReference>
<accession>A0ABV4NRV0</accession>
<feature type="transmembrane region" description="Helical" evidence="7">
    <location>
        <begin position="272"/>
        <end position="289"/>
    </location>
</feature>
<dbReference type="EMBL" id="JBGMEL010000015">
    <property type="protein sequence ID" value="MFA0791823.1"/>
    <property type="molecule type" value="Genomic_DNA"/>
</dbReference>
<feature type="transmembrane region" description="Helical" evidence="7">
    <location>
        <begin position="335"/>
        <end position="355"/>
    </location>
</feature>
<feature type="transmembrane region" description="Helical" evidence="7">
    <location>
        <begin position="207"/>
        <end position="231"/>
    </location>
</feature>
<dbReference type="SUPFAM" id="SSF103473">
    <property type="entry name" value="MFS general substrate transporter"/>
    <property type="match status" value="1"/>
</dbReference>
<protein>
    <submittedName>
        <fullName evidence="9">MFS transporter</fullName>
    </submittedName>
</protein>
<dbReference type="PROSITE" id="PS50850">
    <property type="entry name" value="MFS"/>
    <property type="match status" value="1"/>
</dbReference>
<proteinExistence type="predicted"/>
<feature type="transmembrane region" description="Helical" evidence="7">
    <location>
        <begin position="162"/>
        <end position="181"/>
    </location>
</feature>
<dbReference type="Pfam" id="PF07690">
    <property type="entry name" value="MFS_1"/>
    <property type="match status" value="1"/>
</dbReference>
<name>A0ABV4NRV0_9GAMM</name>
<evidence type="ECO:0000256" key="7">
    <source>
        <dbReference type="SAM" id="Phobius"/>
    </source>
</evidence>
<feature type="transmembrane region" description="Helical" evidence="7">
    <location>
        <begin position="97"/>
        <end position="119"/>
    </location>
</feature>
<evidence type="ECO:0000256" key="5">
    <source>
        <dbReference type="ARBA" id="ARBA00022989"/>
    </source>
</evidence>
<evidence type="ECO:0000256" key="1">
    <source>
        <dbReference type="ARBA" id="ARBA00004651"/>
    </source>
</evidence>
<evidence type="ECO:0000256" key="4">
    <source>
        <dbReference type="ARBA" id="ARBA00022692"/>
    </source>
</evidence>
<dbReference type="RefSeq" id="WP_299584183.1">
    <property type="nucleotide sequence ID" value="NZ_JBGMEL010000015.1"/>
</dbReference>
<evidence type="ECO:0000313" key="10">
    <source>
        <dbReference type="Proteomes" id="UP001569414"/>
    </source>
</evidence>
<feature type="transmembrane region" description="Helical" evidence="7">
    <location>
        <begin position="131"/>
        <end position="156"/>
    </location>
</feature>
<dbReference type="PROSITE" id="PS00216">
    <property type="entry name" value="SUGAR_TRANSPORT_1"/>
    <property type="match status" value="1"/>
</dbReference>
<feature type="transmembrane region" description="Helical" evidence="7">
    <location>
        <begin position="361"/>
        <end position="380"/>
    </location>
</feature>
<feature type="transmembrane region" description="Helical" evidence="7">
    <location>
        <begin position="43"/>
        <end position="63"/>
    </location>
</feature>
<dbReference type="InterPro" id="IPR050171">
    <property type="entry name" value="MFS_Transporters"/>
</dbReference>
<keyword evidence="4 7" id="KW-0812">Transmembrane</keyword>
<keyword evidence="6 7" id="KW-0472">Membrane</keyword>
<evidence type="ECO:0000256" key="3">
    <source>
        <dbReference type="ARBA" id="ARBA00022475"/>
    </source>
</evidence>
<evidence type="ECO:0000313" key="9">
    <source>
        <dbReference type="EMBL" id="MFA0791823.1"/>
    </source>
</evidence>
<keyword evidence="10" id="KW-1185">Reference proteome</keyword>
<evidence type="ECO:0000256" key="6">
    <source>
        <dbReference type="ARBA" id="ARBA00023136"/>
    </source>
</evidence>
<evidence type="ECO:0000259" key="8">
    <source>
        <dbReference type="PROSITE" id="PS50850"/>
    </source>
</evidence>
<feature type="domain" description="Major facilitator superfamily (MFS) profile" evidence="8">
    <location>
        <begin position="8"/>
        <end position="384"/>
    </location>
</feature>
<dbReference type="PANTHER" id="PTHR23517">
    <property type="entry name" value="RESISTANCE PROTEIN MDTM, PUTATIVE-RELATED-RELATED"/>
    <property type="match status" value="1"/>
</dbReference>
<dbReference type="PANTHER" id="PTHR23517:SF2">
    <property type="entry name" value="MULTIDRUG RESISTANCE PROTEIN MDTH"/>
    <property type="match status" value="1"/>
</dbReference>
<comment type="caution">
    <text evidence="9">The sequence shown here is derived from an EMBL/GenBank/DDBJ whole genome shotgun (WGS) entry which is preliminary data.</text>
</comment>
<dbReference type="CDD" id="cd17472">
    <property type="entry name" value="MFS_YajR_like"/>
    <property type="match status" value="1"/>
</dbReference>
<keyword evidence="5 7" id="KW-1133">Transmembrane helix</keyword>
<keyword evidence="3" id="KW-1003">Cell membrane</keyword>